<evidence type="ECO:0000313" key="8">
    <source>
        <dbReference type="Proteomes" id="UP000319335"/>
    </source>
</evidence>
<dbReference type="EMBL" id="VIAQ01000015">
    <property type="protein sequence ID" value="TQD25352.1"/>
    <property type="molecule type" value="Genomic_DNA"/>
</dbReference>
<keyword evidence="8" id="KW-1185">Reference proteome</keyword>
<comment type="caution">
    <text evidence="7">The sequence shown here is derived from an EMBL/GenBank/DDBJ whole genome shotgun (WGS) entry which is preliminary data.</text>
</comment>
<protein>
    <submittedName>
        <fullName evidence="7">Flavodoxin family protein</fullName>
    </submittedName>
</protein>
<reference evidence="7 8" key="1">
    <citation type="submission" date="2019-06" db="EMBL/GenBank/DDBJ databases">
        <title>Draft genome sequence of Methanolobus vulcani B1d.</title>
        <authorList>
            <person name="Creighbaum A.J."/>
            <person name="Ticak T."/>
            <person name="Hariraju D."/>
            <person name="Arivett B.A."/>
            <person name="Ferguson D.J.Jr."/>
        </authorList>
    </citation>
    <scope>NUCLEOTIDE SEQUENCE [LARGE SCALE GENOMIC DNA]</scope>
    <source>
        <strain evidence="7 8">B1d</strain>
    </source>
</reference>
<proteinExistence type="inferred from homology"/>
<organism evidence="7 8">
    <name type="scientific">Methanolobus vulcani</name>
    <dbReference type="NCBI Taxonomy" id="38026"/>
    <lineage>
        <taxon>Archaea</taxon>
        <taxon>Methanobacteriati</taxon>
        <taxon>Methanobacteriota</taxon>
        <taxon>Stenosarchaea group</taxon>
        <taxon>Methanomicrobia</taxon>
        <taxon>Methanosarcinales</taxon>
        <taxon>Methanosarcinaceae</taxon>
        <taxon>Methanolobus</taxon>
    </lineage>
</organism>
<gene>
    <name evidence="7" type="ORF">FKV42_09985</name>
</gene>
<comment type="similarity">
    <text evidence="5">Belongs to the SsuE family. Isf subfamily.</text>
</comment>
<dbReference type="SUPFAM" id="SSF52218">
    <property type="entry name" value="Flavoproteins"/>
    <property type="match status" value="1"/>
</dbReference>
<evidence type="ECO:0000256" key="5">
    <source>
        <dbReference type="ARBA" id="ARBA00038292"/>
    </source>
</evidence>
<evidence type="ECO:0000259" key="6">
    <source>
        <dbReference type="Pfam" id="PF03358"/>
    </source>
</evidence>
<dbReference type="InterPro" id="IPR029039">
    <property type="entry name" value="Flavoprotein-like_sf"/>
</dbReference>
<dbReference type="RefSeq" id="WP_154810077.1">
    <property type="nucleotide sequence ID" value="NZ_VIAQ01000015.1"/>
</dbReference>
<name>A0A7Z8P189_9EURY</name>
<evidence type="ECO:0000256" key="1">
    <source>
        <dbReference type="ARBA" id="ARBA00001917"/>
    </source>
</evidence>
<comment type="cofactor">
    <cofactor evidence="1">
        <name>FMN</name>
        <dbReference type="ChEBI" id="CHEBI:58210"/>
    </cofactor>
</comment>
<evidence type="ECO:0000313" key="7">
    <source>
        <dbReference type="EMBL" id="TQD25352.1"/>
    </source>
</evidence>
<dbReference type="AlphaFoldDB" id="A0A7Z8P189"/>
<evidence type="ECO:0000256" key="4">
    <source>
        <dbReference type="ARBA" id="ARBA00022643"/>
    </source>
</evidence>
<dbReference type="PANTHER" id="PTHR43278">
    <property type="entry name" value="NAD(P)H-DEPENDENT FMN-CONTAINING OXIDOREDUCTASE YWQN-RELATED"/>
    <property type="match status" value="1"/>
</dbReference>
<dbReference type="Gene3D" id="3.40.50.360">
    <property type="match status" value="1"/>
</dbReference>
<evidence type="ECO:0000256" key="3">
    <source>
        <dbReference type="ARBA" id="ARBA00022630"/>
    </source>
</evidence>
<sequence>MKVIAINGSPRKNWNTATLLEHALKGAESRGAKTELIHLYDLDYKGCISCFACKRVDAQNGICTMKDDLKNVLEKIEEADVLIFGSPIYFGDVTGEMRSFLERLFFQYLVYDENYSASCQKKTATAFMYTMNVDEQQMKMLGYDSSIFSNMETQLQRFFGYTESLCAFDTYQFDDYSKYVSTAFNAEEKARKREEEFPNDCAKAFEMGARFAEKPKVI</sequence>
<evidence type="ECO:0000256" key="2">
    <source>
        <dbReference type="ARBA" id="ARBA00001966"/>
    </source>
</evidence>
<comment type="cofactor">
    <cofactor evidence="2">
        <name>[4Fe-4S] cluster</name>
        <dbReference type="ChEBI" id="CHEBI:49883"/>
    </cofactor>
</comment>
<dbReference type="InterPro" id="IPR051796">
    <property type="entry name" value="ISF_SsuE-like"/>
</dbReference>
<dbReference type="PANTHER" id="PTHR43278:SF2">
    <property type="entry name" value="IRON-SULFUR FLAVOPROTEIN"/>
    <property type="match status" value="1"/>
</dbReference>
<dbReference type="OrthoDB" id="9059at2157"/>
<feature type="domain" description="NADPH-dependent FMN reductase-like" evidence="6">
    <location>
        <begin position="1"/>
        <end position="130"/>
    </location>
</feature>
<accession>A0A7Z8P189</accession>
<dbReference type="GO" id="GO:0016491">
    <property type="term" value="F:oxidoreductase activity"/>
    <property type="evidence" value="ECO:0007669"/>
    <property type="project" value="InterPro"/>
</dbReference>
<dbReference type="Proteomes" id="UP000319335">
    <property type="component" value="Unassembled WGS sequence"/>
</dbReference>
<keyword evidence="4" id="KW-0288">FMN</keyword>
<keyword evidence="3" id="KW-0285">Flavoprotein</keyword>
<dbReference type="Pfam" id="PF03358">
    <property type="entry name" value="FMN_red"/>
    <property type="match status" value="1"/>
</dbReference>
<dbReference type="InterPro" id="IPR005025">
    <property type="entry name" value="FMN_Rdtase-like_dom"/>
</dbReference>